<organism evidence="1">
    <name type="scientific">marine sediment metagenome</name>
    <dbReference type="NCBI Taxonomy" id="412755"/>
    <lineage>
        <taxon>unclassified sequences</taxon>
        <taxon>metagenomes</taxon>
        <taxon>ecological metagenomes</taxon>
    </lineage>
</organism>
<sequence>MANKAVPLPAPEPLASLTEETLKHMDAIGGELDEAKKNLDSLEELGIDTSRLREKINWGYKARDVILKTFGPKK</sequence>
<reference evidence="1" key="1">
    <citation type="journal article" date="2015" name="Nature">
        <title>Complex archaea that bridge the gap between prokaryotes and eukaryotes.</title>
        <authorList>
            <person name="Spang A."/>
            <person name="Saw J.H."/>
            <person name="Jorgensen S.L."/>
            <person name="Zaremba-Niedzwiedzka K."/>
            <person name="Martijn J."/>
            <person name="Lind A.E."/>
            <person name="van Eijk R."/>
            <person name="Schleper C."/>
            <person name="Guy L."/>
            <person name="Ettema T.J."/>
        </authorList>
    </citation>
    <scope>NUCLEOTIDE SEQUENCE</scope>
</reference>
<evidence type="ECO:0000313" key="1">
    <source>
        <dbReference type="EMBL" id="KKL55355.1"/>
    </source>
</evidence>
<comment type="caution">
    <text evidence="1">The sequence shown here is derived from an EMBL/GenBank/DDBJ whole genome shotgun (WGS) entry which is preliminary data.</text>
</comment>
<name>A0A0F9FDL1_9ZZZZ</name>
<dbReference type="AlphaFoldDB" id="A0A0F9FDL1"/>
<accession>A0A0F9FDL1</accession>
<dbReference type="EMBL" id="LAZR01030868">
    <property type="protein sequence ID" value="KKL55355.1"/>
    <property type="molecule type" value="Genomic_DNA"/>
</dbReference>
<proteinExistence type="predicted"/>
<gene>
    <name evidence="1" type="ORF">LCGC14_2256270</name>
</gene>
<protein>
    <submittedName>
        <fullName evidence="1">Uncharacterized protein</fullName>
    </submittedName>
</protein>